<feature type="compositionally biased region" description="Basic and acidic residues" evidence="1">
    <location>
        <begin position="179"/>
        <end position="192"/>
    </location>
</feature>
<dbReference type="EMBL" id="BMAO01024487">
    <property type="protein sequence ID" value="GFQ95664.1"/>
    <property type="molecule type" value="Genomic_DNA"/>
</dbReference>
<feature type="compositionally biased region" description="Polar residues" evidence="1">
    <location>
        <begin position="116"/>
        <end position="134"/>
    </location>
</feature>
<sequence>MILKDCSSFDSNHLFDKASSHKEPIELYTLFNSNIINLESTVSDPDTLDPSSLDVICNSSFESLKMQRESNNQENNFEPMEKYCNSVNNSSTDDKNSSPRSVLVSSEIETTEQKGESSTGVEENETLNSNYNSSWHFNSSEELKSQTESVHQNFMEKVEERNNTFHDKFILKANQQVLNKEDSSKGQKETPINDKTSNNSCFQFGPKKFITIGGRITLYSNNKNDDYLKNRFLDSKIIHKPLTPDTLRSVCTQSPSFQKRRRLRSDKRKQNRKVKNQIKEYNLITHYKKDNENVNKCHRMQNVAYGVQKEEETSISYFEEQQIANTSEQFPNKHLLPINLQKDEPSSAFLPLQKDEDVGKKCTTKKEKCLTIPFSQREELNCIDLQDKITNSSFIKASTSVSEEAHETHGLKEATSLQRVTKSFESCKKDLPLLFSIDDKAEKSSNLAMYKRLQNSVPEMLIKEQDLRNPTFQKNEQENPSLPCRREEELNAKKTNTELIERHNIINCIKHTTNTKKRKIILNKKYDPSLITSINSKVQTNETWKVKSGKTTNKIGKGIPPLILHRPPRIFNNLNKNPSDSLRIINLNDRERTYANQKSIKAKKTQIFRTILHNEHSKDTTDNKPIHFKRNKSLFTAPKRDNIERAFSVISPRCQSAPPFPIKDQIKFSNEFEEKHLFEELNLDVPSKSLIPQNNPLESEMSNVIPSKNKVLECNKSCVNNYDPDHWSPTKFLINCVKQSSNETAKISINKQESQLAKQKSSPNLRKSSDRKAKTKALILLKQTSSNRSVRSKRKATVETGLYEVMA</sequence>
<feature type="region of interest" description="Disordered" evidence="1">
    <location>
        <begin position="177"/>
        <end position="198"/>
    </location>
</feature>
<evidence type="ECO:0000256" key="1">
    <source>
        <dbReference type="SAM" id="MobiDB-lite"/>
    </source>
</evidence>
<organism evidence="2 3">
    <name type="scientific">Trichonephila clavata</name>
    <name type="common">Joro spider</name>
    <name type="synonym">Nephila clavata</name>
    <dbReference type="NCBI Taxonomy" id="2740835"/>
    <lineage>
        <taxon>Eukaryota</taxon>
        <taxon>Metazoa</taxon>
        <taxon>Ecdysozoa</taxon>
        <taxon>Arthropoda</taxon>
        <taxon>Chelicerata</taxon>
        <taxon>Arachnida</taxon>
        <taxon>Araneae</taxon>
        <taxon>Araneomorphae</taxon>
        <taxon>Entelegynae</taxon>
        <taxon>Araneoidea</taxon>
        <taxon>Nephilidae</taxon>
        <taxon>Trichonephila</taxon>
    </lineage>
</organism>
<feature type="region of interest" description="Disordered" evidence="1">
    <location>
        <begin position="751"/>
        <end position="773"/>
    </location>
</feature>
<feature type="region of interest" description="Disordered" evidence="1">
    <location>
        <begin position="82"/>
        <end position="134"/>
    </location>
</feature>
<protein>
    <submittedName>
        <fullName evidence="2">Uncharacterized protein</fullName>
    </submittedName>
</protein>
<feature type="compositionally biased region" description="Polar residues" evidence="1">
    <location>
        <begin position="98"/>
        <end position="108"/>
    </location>
</feature>
<gene>
    <name evidence="2" type="ORF">TNCT_96851</name>
</gene>
<reference evidence="2" key="1">
    <citation type="submission" date="2020-07" db="EMBL/GenBank/DDBJ databases">
        <title>Multicomponent nature underlies the extraordinary mechanical properties of spider dragline silk.</title>
        <authorList>
            <person name="Kono N."/>
            <person name="Nakamura H."/>
            <person name="Mori M."/>
            <person name="Yoshida Y."/>
            <person name="Ohtoshi R."/>
            <person name="Malay A.D."/>
            <person name="Moran D.A.P."/>
            <person name="Tomita M."/>
            <person name="Numata K."/>
            <person name="Arakawa K."/>
        </authorList>
    </citation>
    <scope>NUCLEOTIDE SEQUENCE</scope>
</reference>
<comment type="caution">
    <text evidence="2">The sequence shown here is derived from an EMBL/GenBank/DDBJ whole genome shotgun (WGS) entry which is preliminary data.</text>
</comment>
<accession>A0A8X6HZP9</accession>
<evidence type="ECO:0000313" key="2">
    <source>
        <dbReference type="EMBL" id="GFQ95664.1"/>
    </source>
</evidence>
<keyword evidence="3" id="KW-1185">Reference proteome</keyword>
<dbReference type="AlphaFoldDB" id="A0A8X6HZP9"/>
<feature type="compositionally biased region" description="Polar residues" evidence="1">
    <location>
        <begin position="751"/>
        <end position="766"/>
    </location>
</feature>
<name>A0A8X6HZP9_TRICU</name>
<feature type="compositionally biased region" description="Basic residues" evidence="1">
    <location>
        <begin position="258"/>
        <end position="273"/>
    </location>
</feature>
<feature type="region of interest" description="Disordered" evidence="1">
    <location>
        <begin position="253"/>
        <end position="273"/>
    </location>
</feature>
<evidence type="ECO:0000313" key="3">
    <source>
        <dbReference type="Proteomes" id="UP000887116"/>
    </source>
</evidence>
<proteinExistence type="predicted"/>
<dbReference type="Proteomes" id="UP000887116">
    <property type="component" value="Unassembled WGS sequence"/>
</dbReference>
<dbReference type="OrthoDB" id="6449581at2759"/>